<dbReference type="Gene3D" id="3.10.100.10">
    <property type="entry name" value="Mannose-Binding Protein A, subunit A"/>
    <property type="match status" value="2"/>
</dbReference>
<proteinExistence type="predicted"/>
<evidence type="ECO:0000313" key="4">
    <source>
        <dbReference type="Proteomes" id="UP001177023"/>
    </source>
</evidence>
<name>A0AA36FY39_9BILA</name>
<dbReference type="Proteomes" id="UP001177023">
    <property type="component" value="Unassembled WGS sequence"/>
</dbReference>
<dbReference type="InterPro" id="IPR050111">
    <property type="entry name" value="C-type_lectin/snaclec_domain"/>
</dbReference>
<reference evidence="3" key="1">
    <citation type="submission" date="2023-06" db="EMBL/GenBank/DDBJ databases">
        <authorList>
            <person name="Delattre M."/>
        </authorList>
    </citation>
    <scope>NUCLEOTIDE SEQUENCE</scope>
    <source>
        <strain evidence="3">AF72</strain>
    </source>
</reference>
<feature type="non-terminal residue" evidence="3">
    <location>
        <position position="1"/>
    </location>
</feature>
<dbReference type="SUPFAM" id="SSF56436">
    <property type="entry name" value="C-type lectin-like"/>
    <property type="match status" value="2"/>
</dbReference>
<feature type="signal peptide" evidence="1">
    <location>
        <begin position="1"/>
        <end position="17"/>
    </location>
</feature>
<keyword evidence="1" id="KW-0732">Signal</keyword>
<dbReference type="PROSITE" id="PS50041">
    <property type="entry name" value="C_TYPE_LECTIN_2"/>
    <property type="match status" value="1"/>
</dbReference>
<comment type="caution">
    <text evidence="3">The sequence shown here is derived from an EMBL/GenBank/DDBJ whole genome shotgun (WGS) entry which is preliminary data.</text>
</comment>
<dbReference type="InterPro" id="IPR016186">
    <property type="entry name" value="C-type_lectin-like/link_sf"/>
</dbReference>
<feature type="domain" description="C-type lectin" evidence="2">
    <location>
        <begin position="29"/>
        <end position="147"/>
    </location>
</feature>
<dbReference type="InterPro" id="IPR001304">
    <property type="entry name" value="C-type_lectin-like"/>
</dbReference>
<dbReference type="SMART" id="SM00034">
    <property type="entry name" value="CLECT"/>
    <property type="match status" value="1"/>
</dbReference>
<gene>
    <name evidence="3" type="ORF">MSPICULIGERA_LOCUS7545</name>
</gene>
<dbReference type="EMBL" id="CATQJA010001896">
    <property type="protein sequence ID" value="CAJ0569048.1"/>
    <property type="molecule type" value="Genomic_DNA"/>
</dbReference>
<feature type="chain" id="PRO_5041394971" description="C-type lectin domain-containing protein" evidence="1">
    <location>
        <begin position="18"/>
        <end position="235"/>
    </location>
</feature>
<dbReference type="PANTHER" id="PTHR22803">
    <property type="entry name" value="MANNOSE, PHOSPHOLIPASE, LECTIN RECEPTOR RELATED"/>
    <property type="match status" value="1"/>
</dbReference>
<evidence type="ECO:0000313" key="3">
    <source>
        <dbReference type="EMBL" id="CAJ0569048.1"/>
    </source>
</evidence>
<dbReference type="AlphaFoldDB" id="A0AA36FY39"/>
<dbReference type="CDD" id="cd00037">
    <property type="entry name" value="CLECT"/>
    <property type="match status" value="2"/>
</dbReference>
<evidence type="ECO:0000259" key="2">
    <source>
        <dbReference type="PROSITE" id="PS50041"/>
    </source>
</evidence>
<organism evidence="3 4">
    <name type="scientific">Mesorhabditis spiculigera</name>
    <dbReference type="NCBI Taxonomy" id="96644"/>
    <lineage>
        <taxon>Eukaryota</taxon>
        <taxon>Metazoa</taxon>
        <taxon>Ecdysozoa</taxon>
        <taxon>Nematoda</taxon>
        <taxon>Chromadorea</taxon>
        <taxon>Rhabditida</taxon>
        <taxon>Rhabditina</taxon>
        <taxon>Rhabditomorpha</taxon>
        <taxon>Rhabditoidea</taxon>
        <taxon>Rhabditidae</taxon>
        <taxon>Mesorhabditinae</taxon>
        <taxon>Mesorhabditis</taxon>
    </lineage>
</organism>
<sequence>MFTQFSITLLLAGIVVAEDCEAGWTPYKVMNSCYKMVNGQTFWDAEAECALEGAHLTSLMNDEENQFIEGMMAEKIPGHNAWIGGLLMTREKTQIHWMDGTPVDPENVIWNKGNKPDITERRFCIRKTSNGSLEQEFCDELYKGICKRPVGQVAPKLETPTCEEGWEGSKWTGSCYKLTPVSKSGAARETCLGWGADLASALTFLEKEFILEKAKGAKNEDTWLGAKRGANNDFE</sequence>
<keyword evidence="4" id="KW-1185">Reference proteome</keyword>
<dbReference type="Pfam" id="PF00059">
    <property type="entry name" value="Lectin_C"/>
    <property type="match status" value="1"/>
</dbReference>
<evidence type="ECO:0000256" key="1">
    <source>
        <dbReference type="SAM" id="SignalP"/>
    </source>
</evidence>
<accession>A0AA36FY39</accession>
<dbReference type="InterPro" id="IPR016187">
    <property type="entry name" value="CTDL_fold"/>
</dbReference>
<protein>
    <recommendedName>
        <fullName evidence="2">C-type lectin domain-containing protein</fullName>
    </recommendedName>
</protein>